<evidence type="ECO:0000256" key="4">
    <source>
        <dbReference type="ARBA" id="ARBA00022692"/>
    </source>
</evidence>
<dbReference type="Gene3D" id="2.40.170.20">
    <property type="entry name" value="TonB-dependent receptor, beta-barrel domain"/>
    <property type="match status" value="1"/>
</dbReference>
<feature type="domain" description="TonB-dependent receptor plug" evidence="11">
    <location>
        <begin position="152"/>
        <end position="258"/>
    </location>
</feature>
<evidence type="ECO:0000256" key="9">
    <source>
        <dbReference type="RuleBase" id="RU003357"/>
    </source>
</evidence>
<feature type="domain" description="TonB-dependent receptor-like beta-barrel" evidence="10">
    <location>
        <begin position="428"/>
        <end position="1011"/>
    </location>
</feature>
<dbReference type="Proteomes" id="UP001199816">
    <property type="component" value="Unassembled WGS sequence"/>
</dbReference>
<dbReference type="Pfam" id="PF13715">
    <property type="entry name" value="CarbopepD_reg_2"/>
    <property type="match status" value="1"/>
</dbReference>
<comment type="similarity">
    <text evidence="8 9">Belongs to the TonB-dependent receptor family.</text>
</comment>
<sequence>MNPNSRRIRNMLLGKYVLWALPLVALTGNAATGLPAFSKTVWSKAKESHAVSSLNDSRNPAVELVVTGRITDGNGEPLAGVEVSNLSSKETVVSGKNGEYRISAAPEDSLQFRLVGFKTLTVPANAAGNVTLEPQSSEMNEVVVVGYGTQKKVNLTGAVSVVKFGESATSRPNLNLAAALVGAASGLNIAQTSAAPGAEGFNLLVRGKGTMNDASPLVVIDGVPGALNDVNPNDVESVSILKDAASSAIYGSRAANGVLLVTTKRGRGDRFTFNYNGYTGMQDVAKHIDFITDMATHMELVNESEGREKYAKTLIDTWRTESAAGNPLYPNTDWYNEMLKKGLLTEHNLSVRGGGEKGNIALSLGYLKNQGIIDHSDYTKYSFRINADMKIRKILTIGGNVFGYWANRDPLDVASFFSTIRNTTPGVIPKYEDGRYGGEMFNGLPAGANPRAYVDNIRGQYERQRLGMKFYGIVNLLKNLEWESSFGFNYNNDRNWEYARPYSLWNLQTNFEYPKKPSINSLFNGSRRDYTTVLNTQLRFRESIKDVHHFTALLGFDQQYNRMDKFDAKKNDILGDDAIYILDAGTNMEAINGSGTDDALQSYFGRLNYDYKSKYLFEANARYDGSSRFARDNRWGFFPSFSAGWRVLEEPFAQPLRTIFDDIKIRGSWGRLGNNRIGDYTYQVVYGSYLYPFGGQMQQGVAPKEIANSRIKWETTTATNIGLDIAMLKNRLLLSAEYFDKTTTDILTKIPIPLVMGNFLPPWQNIAAMKNRGMEFQLTYRNAAGKNWSYQVNANLSTVTNSVSRFNGDTSIDGTTITLEGKPFTSFYVLEFDRIIQEQSEIDRLVADGYTFGTYVGGTPKPGDMLYKDANGDKVFNEKDRVVKNYSSLPKYTYGLNVSVAYKGIDLNIVGQGVGGVKQYWGNDGFNTFNLNEGYLQRTEILNRWTPENKSTIYPRLLTSGSALNTAYSDYWLYNTSYFRVKSLQLGYAFPRQMTNRLKIDRLRVYADLENYFTFTDFKGYNPENSGISYPLMKQWIIGLNIAF</sequence>
<keyword evidence="13" id="KW-1185">Reference proteome</keyword>
<dbReference type="NCBIfam" id="TIGR04056">
    <property type="entry name" value="OMP_RagA_SusC"/>
    <property type="match status" value="1"/>
</dbReference>
<keyword evidence="7 8" id="KW-0998">Cell outer membrane</keyword>
<keyword evidence="3 8" id="KW-1134">Transmembrane beta strand</keyword>
<name>A0ABS8PSH1_9BACT</name>
<dbReference type="EMBL" id="JAJNEC010000005">
    <property type="protein sequence ID" value="MCD2424019.1"/>
    <property type="molecule type" value="Genomic_DNA"/>
</dbReference>
<keyword evidence="5 9" id="KW-0798">TonB box</keyword>
<evidence type="ECO:0000256" key="6">
    <source>
        <dbReference type="ARBA" id="ARBA00023136"/>
    </source>
</evidence>
<comment type="caution">
    <text evidence="12">The sequence shown here is derived from an EMBL/GenBank/DDBJ whole genome shotgun (WGS) entry which is preliminary data.</text>
</comment>
<reference evidence="12 13" key="1">
    <citation type="submission" date="2021-11" db="EMBL/GenBank/DDBJ databases">
        <title>Genomic of Niabella pedocola.</title>
        <authorList>
            <person name="Wu T."/>
        </authorList>
    </citation>
    <scope>NUCLEOTIDE SEQUENCE [LARGE SCALE GENOMIC DNA]</scope>
    <source>
        <strain evidence="12 13">JCM 31011</strain>
    </source>
</reference>
<dbReference type="Gene3D" id="2.170.130.10">
    <property type="entry name" value="TonB-dependent receptor, plug domain"/>
    <property type="match status" value="1"/>
</dbReference>
<dbReference type="Gene3D" id="2.60.40.1120">
    <property type="entry name" value="Carboxypeptidase-like, regulatory domain"/>
    <property type="match status" value="1"/>
</dbReference>
<evidence type="ECO:0000259" key="11">
    <source>
        <dbReference type="Pfam" id="PF07715"/>
    </source>
</evidence>
<keyword evidence="4 8" id="KW-0812">Transmembrane</keyword>
<evidence type="ECO:0000313" key="13">
    <source>
        <dbReference type="Proteomes" id="UP001199816"/>
    </source>
</evidence>
<dbReference type="InterPro" id="IPR023996">
    <property type="entry name" value="TonB-dep_OMP_SusC/RagA"/>
</dbReference>
<proteinExistence type="inferred from homology"/>
<evidence type="ECO:0000256" key="1">
    <source>
        <dbReference type="ARBA" id="ARBA00004571"/>
    </source>
</evidence>
<evidence type="ECO:0000256" key="3">
    <source>
        <dbReference type="ARBA" id="ARBA00022452"/>
    </source>
</evidence>
<dbReference type="Pfam" id="PF07715">
    <property type="entry name" value="Plug"/>
    <property type="match status" value="1"/>
</dbReference>
<accession>A0ABS8PSH1</accession>
<organism evidence="12 13">
    <name type="scientific">Niabella pedocola</name>
    <dbReference type="NCBI Taxonomy" id="1752077"/>
    <lineage>
        <taxon>Bacteria</taxon>
        <taxon>Pseudomonadati</taxon>
        <taxon>Bacteroidota</taxon>
        <taxon>Chitinophagia</taxon>
        <taxon>Chitinophagales</taxon>
        <taxon>Chitinophagaceae</taxon>
        <taxon>Niabella</taxon>
    </lineage>
</organism>
<dbReference type="InterPro" id="IPR012910">
    <property type="entry name" value="Plug_dom"/>
</dbReference>
<dbReference type="NCBIfam" id="TIGR04057">
    <property type="entry name" value="SusC_RagA_signa"/>
    <property type="match status" value="1"/>
</dbReference>
<dbReference type="SUPFAM" id="SSF56935">
    <property type="entry name" value="Porins"/>
    <property type="match status" value="1"/>
</dbReference>
<keyword evidence="2 8" id="KW-0813">Transport</keyword>
<dbReference type="InterPro" id="IPR037066">
    <property type="entry name" value="Plug_dom_sf"/>
</dbReference>
<dbReference type="RefSeq" id="WP_231005276.1">
    <property type="nucleotide sequence ID" value="NZ_JAJNEC010000005.1"/>
</dbReference>
<keyword evidence="12" id="KW-0675">Receptor</keyword>
<dbReference type="InterPro" id="IPR039426">
    <property type="entry name" value="TonB-dep_rcpt-like"/>
</dbReference>
<dbReference type="InterPro" id="IPR023997">
    <property type="entry name" value="TonB-dep_OMP_SusC/RagA_CS"/>
</dbReference>
<dbReference type="InterPro" id="IPR000531">
    <property type="entry name" value="Beta-barrel_TonB"/>
</dbReference>
<evidence type="ECO:0000259" key="10">
    <source>
        <dbReference type="Pfam" id="PF00593"/>
    </source>
</evidence>
<dbReference type="SUPFAM" id="SSF49464">
    <property type="entry name" value="Carboxypeptidase regulatory domain-like"/>
    <property type="match status" value="1"/>
</dbReference>
<evidence type="ECO:0000256" key="2">
    <source>
        <dbReference type="ARBA" id="ARBA00022448"/>
    </source>
</evidence>
<dbReference type="InterPro" id="IPR008969">
    <property type="entry name" value="CarboxyPept-like_regulatory"/>
</dbReference>
<keyword evidence="6 8" id="KW-0472">Membrane</keyword>
<dbReference type="Pfam" id="PF00593">
    <property type="entry name" value="TonB_dep_Rec_b-barrel"/>
    <property type="match status" value="1"/>
</dbReference>
<evidence type="ECO:0000313" key="12">
    <source>
        <dbReference type="EMBL" id="MCD2424019.1"/>
    </source>
</evidence>
<comment type="subcellular location">
    <subcellularLocation>
        <location evidence="1 8">Cell outer membrane</location>
        <topology evidence="1 8">Multi-pass membrane protein</topology>
    </subcellularLocation>
</comment>
<protein>
    <submittedName>
        <fullName evidence="12">TonB-dependent receptor</fullName>
    </submittedName>
</protein>
<dbReference type="InterPro" id="IPR036942">
    <property type="entry name" value="Beta-barrel_TonB_sf"/>
</dbReference>
<gene>
    <name evidence="12" type="ORF">LQ567_14670</name>
</gene>
<evidence type="ECO:0000256" key="7">
    <source>
        <dbReference type="ARBA" id="ARBA00023237"/>
    </source>
</evidence>
<dbReference type="PROSITE" id="PS52016">
    <property type="entry name" value="TONB_DEPENDENT_REC_3"/>
    <property type="match status" value="1"/>
</dbReference>
<evidence type="ECO:0000256" key="8">
    <source>
        <dbReference type="PROSITE-ProRule" id="PRU01360"/>
    </source>
</evidence>
<evidence type="ECO:0000256" key="5">
    <source>
        <dbReference type="ARBA" id="ARBA00023077"/>
    </source>
</evidence>